<dbReference type="Gene3D" id="3.40.50.10700">
    <property type="entry name" value="AF0625-like"/>
    <property type="match status" value="1"/>
</dbReference>
<dbReference type="EMBL" id="QGKX02001290">
    <property type="protein sequence ID" value="KAF3539210.1"/>
    <property type="molecule type" value="Genomic_DNA"/>
</dbReference>
<protein>
    <submittedName>
        <fullName evidence="1">Uncharacterized protein</fullName>
    </submittedName>
</protein>
<dbReference type="GO" id="GO:0051499">
    <property type="term" value="F:D-aminoacyl-tRNA deacylase activity"/>
    <property type="evidence" value="ECO:0007669"/>
    <property type="project" value="InterPro"/>
</dbReference>
<dbReference type="AlphaFoldDB" id="A0A8S9QD71"/>
<accession>A0A8S9QD71</accession>
<dbReference type="PANTHER" id="PTHR34667">
    <property type="entry name" value="D-AMINOACYL-TRNA DEACYLASE"/>
    <property type="match status" value="1"/>
</dbReference>
<gene>
    <name evidence="1" type="ORF">F2Q69_00024392</name>
</gene>
<dbReference type="InterPro" id="IPR007508">
    <property type="entry name" value="DtdA"/>
</dbReference>
<reference evidence="1" key="1">
    <citation type="submission" date="2019-12" db="EMBL/GenBank/DDBJ databases">
        <title>Genome sequencing and annotation of Brassica cretica.</title>
        <authorList>
            <person name="Studholme D.J."/>
            <person name="Sarris P."/>
        </authorList>
    </citation>
    <scope>NUCLEOTIDE SEQUENCE</scope>
    <source>
        <strain evidence="1">PFS-109/04</strain>
        <tissue evidence="1">Leaf</tissue>
    </source>
</reference>
<dbReference type="Proteomes" id="UP000712600">
    <property type="component" value="Unassembled WGS sequence"/>
</dbReference>
<comment type="caution">
    <text evidence="1">The sequence shown here is derived from an EMBL/GenBank/DDBJ whole genome shotgun (WGS) entry which is preliminary data.</text>
</comment>
<organism evidence="1 2">
    <name type="scientific">Brassica cretica</name>
    <name type="common">Mustard</name>
    <dbReference type="NCBI Taxonomy" id="69181"/>
    <lineage>
        <taxon>Eukaryota</taxon>
        <taxon>Viridiplantae</taxon>
        <taxon>Streptophyta</taxon>
        <taxon>Embryophyta</taxon>
        <taxon>Tracheophyta</taxon>
        <taxon>Spermatophyta</taxon>
        <taxon>Magnoliopsida</taxon>
        <taxon>eudicotyledons</taxon>
        <taxon>Gunneridae</taxon>
        <taxon>Pentapetalae</taxon>
        <taxon>rosids</taxon>
        <taxon>malvids</taxon>
        <taxon>Brassicales</taxon>
        <taxon>Brassicaceae</taxon>
        <taxon>Brassiceae</taxon>
        <taxon>Brassica</taxon>
    </lineage>
</organism>
<proteinExistence type="predicted"/>
<evidence type="ECO:0000313" key="1">
    <source>
        <dbReference type="EMBL" id="KAF3539210.1"/>
    </source>
</evidence>
<evidence type="ECO:0000313" key="2">
    <source>
        <dbReference type="Proteomes" id="UP000712600"/>
    </source>
</evidence>
<dbReference type="SUPFAM" id="SSF142535">
    <property type="entry name" value="AF0625-like"/>
    <property type="match status" value="1"/>
</dbReference>
<dbReference type="PANTHER" id="PTHR34667:SF4">
    <property type="entry name" value="D-AMINOACYL-TRNA DEACYLASE"/>
    <property type="match status" value="1"/>
</dbReference>
<sequence length="70" mass="7802">MEEAKPGENHIGGTWRQSIQAAFEATKVSFPGGEILAHLDQKSFKGWQKKAITEFLAEQNINVGRPNDFT</sequence>
<name>A0A8S9QD71_BRACR</name>